<sequence>MPLPFRKAKPAETAVAEPTPEVNANTSEAAGHYATDEKVNNDPDKGDEKHSHNDDDDENEAGADLAQVNTTATEDIEYPSGLKLGLLLASVFISMFLVALDRLIIATAIPQITDDFHSVEDIGWYGSAYLLATCAFQLMFGKGYMFYSIKTVFLSAVGLFEVGSAVCGAAPSSVAFIIGRAIAGIGAAGIFSGVIIIIVYAVPLHKRPLYQGMFGAVFGLASVIGPLLGGAFTTKVTWRWCFYINLPLGGVAMVFIFFLLKIPDRDTTKIPTKDKLKQLDGLGTFFFIPGCVCLLLALEWGGATYAWSNGRIIALLTLAAVLLISFVLVQVFMPDTATVPPRIFVQRSIMAGVYSTLCVGAQMMIFIYYLPIYFQAIKGVSAVQSGIRTLPLVLGMVVASIGSGIAISRVGYYTPFMITGVVFMSIGAGLLTTLQVDTGSSKWIGYQFIFGWGMGLTFQTPNLAAQTVLPRRDVPIGTSLMFFSQLLGGAIFISVGQNILDAQLIKRLSNIPGLNAASILNSGATSLTDLPDSIKPAVLLAYNESLRKVFQVGLIMVCLTIFGALSIEWRSVKKNMPPKDAAAEGQAEEGAAGGVAAKEAPVVAEGDATAAAAAANTSSYDTESVEEATVHSAPLATDSDEKAPTAAPAAVEPAVNKEEKL</sequence>
<evidence type="ECO:0000256" key="4">
    <source>
        <dbReference type="ARBA" id="ARBA00023136"/>
    </source>
</evidence>
<feature type="transmembrane region" description="Helical" evidence="6">
    <location>
        <begin position="412"/>
        <end position="431"/>
    </location>
</feature>
<feature type="transmembrane region" description="Helical" evidence="6">
    <location>
        <begin position="549"/>
        <end position="569"/>
    </location>
</feature>
<keyword evidence="3 6" id="KW-1133">Transmembrane helix</keyword>
<feature type="transmembrane region" description="Helical" evidence="6">
    <location>
        <begin position="240"/>
        <end position="260"/>
    </location>
</feature>
<feature type="region of interest" description="Disordered" evidence="5">
    <location>
        <begin position="579"/>
        <end position="598"/>
    </location>
</feature>
<feature type="transmembrane region" description="Helical" evidence="6">
    <location>
        <begin position="214"/>
        <end position="234"/>
    </location>
</feature>
<feature type="compositionally biased region" description="Low complexity" evidence="5">
    <location>
        <begin position="583"/>
        <end position="598"/>
    </location>
</feature>
<feature type="transmembrane region" description="Helical" evidence="6">
    <location>
        <begin position="312"/>
        <end position="332"/>
    </location>
</feature>
<dbReference type="Gene3D" id="1.20.1250.20">
    <property type="entry name" value="MFS general substrate transporter like domains"/>
    <property type="match status" value="2"/>
</dbReference>
<dbReference type="InterPro" id="IPR036259">
    <property type="entry name" value="MFS_trans_sf"/>
</dbReference>
<comment type="caution">
    <text evidence="8">The sequence shown here is derived from an EMBL/GenBank/DDBJ whole genome shotgun (WGS) entry which is preliminary data.</text>
</comment>
<dbReference type="InterPro" id="IPR011701">
    <property type="entry name" value="MFS"/>
</dbReference>
<dbReference type="PROSITE" id="PS50850">
    <property type="entry name" value="MFS"/>
    <property type="match status" value="1"/>
</dbReference>
<evidence type="ECO:0000256" key="2">
    <source>
        <dbReference type="ARBA" id="ARBA00022692"/>
    </source>
</evidence>
<dbReference type="Pfam" id="PF07690">
    <property type="entry name" value="MFS_1"/>
    <property type="match status" value="1"/>
</dbReference>
<gene>
    <name evidence="8" type="ORF">Sste5346_004059</name>
</gene>
<feature type="transmembrane region" description="Helical" evidence="6">
    <location>
        <begin position="443"/>
        <end position="464"/>
    </location>
</feature>
<proteinExistence type="predicted"/>
<evidence type="ECO:0000256" key="5">
    <source>
        <dbReference type="SAM" id="MobiDB-lite"/>
    </source>
</evidence>
<protein>
    <recommendedName>
        <fullName evidence="7">Major facilitator superfamily (MFS) profile domain-containing protein</fullName>
    </recommendedName>
</protein>
<evidence type="ECO:0000256" key="1">
    <source>
        <dbReference type="ARBA" id="ARBA00004141"/>
    </source>
</evidence>
<dbReference type="Proteomes" id="UP001583186">
    <property type="component" value="Unassembled WGS sequence"/>
</dbReference>
<feature type="transmembrane region" description="Helical" evidence="6">
    <location>
        <begin position="386"/>
        <end position="405"/>
    </location>
</feature>
<dbReference type="CDD" id="cd17502">
    <property type="entry name" value="MFS_Azr1_MDR_like"/>
    <property type="match status" value="1"/>
</dbReference>
<feature type="transmembrane region" description="Helical" evidence="6">
    <location>
        <begin position="86"/>
        <end position="110"/>
    </location>
</feature>
<reference evidence="8 9" key="1">
    <citation type="journal article" date="2024" name="IMA Fungus">
        <title>IMA Genome - F19 : A genome assembly and annotation guide to empower mycologists, including annotated draft genome sequences of Ceratocystis pirilliformis, Diaporthe australafricana, Fusarium ophioides, Paecilomyces lecythidis, and Sporothrix stenoceras.</title>
        <authorList>
            <person name="Aylward J."/>
            <person name="Wilson A.M."/>
            <person name="Visagie C.M."/>
            <person name="Spraker J."/>
            <person name="Barnes I."/>
            <person name="Buitendag C."/>
            <person name="Ceriani C."/>
            <person name="Del Mar Angel L."/>
            <person name="du Plessis D."/>
            <person name="Fuchs T."/>
            <person name="Gasser K."/>
            <person name="Kramer D."/>
            <person name="Li W."/>
            <person name="Munsamy K."/>
            <person name="Piso A."/>
            <person name="Price J.L."/>
            <person name="Sonnekus B."/>
            <person name="Thomas C."/>
            <person name="van der Nest A."/>
            <person name="van Dijk A."/>
            <person name="van Heerden A."/>
            <person name="van Vuuren N."/>
            <person name="Yilmaz N."/>
            <person name="Duong T.A."/>
            <person name="van der Merwe N.A."/>
            <person name="Wingfield M.J."/>
            <person name="Wingfield B.D."/>
        </authorList>
    </citation>
    <scope>NUCLEOTIDE SEQUENCE [LARGE SCALE GENOMIC DNA]</scope>
    <source>
        <strain evidence="8 9">CMW 5346</strain>
    </source>
</reference>
<name>A0ABR3Z9H6_9PEZI</name>
<keyword evidence="2 6" id="KW-0812">Transmembrane</keyword>
<organism evidence="8 9">
    <name type="scientific">Sporothrix stenoceras</name>
    <dbReference type="NCBI Taxonomy" id="5173"/>
    <lineage>
        <taxon>Eukaryota</taxon>
        <taxon>Fungi</taxon>
        <taxon>Dikarya</taxon>
        <taxon>Ascomycota</taxon>
        <taxon>Pezizomycotina</taxon>
        <taxon>Sordariomycetes</taxon>
        <taxon>Sordariomycetidae</taxon>
        <taxon>Ophiostomatales</taxon>
        <taxon>Ophiostomataceae</taxon>
        <taxon>Sporothrix</taxon>
    </lineage>
</organism>
<feature type="transmembrane region" description="Helical" evidence="6">
    <location>
        <begin position="177"/>
        <end position="202"/>
    </location>
</feature>
<feature type="compositionally biased region" description="Low complexity" evidence="5">
    <location>
        <begin position="644"/>
        <end position="654"/>
    </location>
</feature>
<keyword evidence="4 6" id="KW-0472">Membrane</keyword>
<keyword evidence="9" id="KW-1185">Reference proteome</keyword>
<feature type="transmembrane region" description="Helical" evidence="6">
    <location>
        <begin position="281"/>
        <end position="300"/>
    </location>
</feature>
<feature type="compositionally biased region" description="Basic and acidic residues" evidence="5">
    <location>
        <begin position="34"/>
        <end position="53"/>
    </location>
</feature>
<feature type="transmembrane region" description="Helical" evidence="6">
    <location>
        <begin position="353"/>
        <end position="374"/>
    </location>
</feature>
<feature type="region of interest" description="Disordered" evidence="5">
    <location>
        <begin position="1"/>
        <end position="61"/>
    </location>
</feature>
<dbReference type="SUPFAM" id="SSF103473">
    <property type="entry name" value="MFS general substrate transporter"/>
    <property type="match status" value="1"/>
</dbReference>
<feature type="region of interest" description="Disordered" evidence="5">
    <location>
        <begin position="613"/>
        <end position="661"/>
    </location>
</feature>
<evidence type="ECO:0000256" key="6">
    <source>
        <dbReference type="SAM" id="Phobius"/>
    </source>
</evidence>
<dbReference type="PANTHER" id="PTHR23501">
    <property type="entry name" value="MAJOR FACILITATOR SUPERFAMILY"/>
    <property type="match status" value="1"/>
</dbReference>
<dbReference type="InterPro" id="IPR020846">
    <property type="entry name" value="MFS_dom"/>
</dbReference>
<feature type="transmembrane region" description="Helical" evidence="6">
    <location>
        <begin position="476"/>
        <end position="500"/>
    </location>
</feature>
<dbReference type="EMBL" id="JAWCUI010000019">
    <property type="protein sequence ID" value="KAL1897323.1"/>
    <property type="molecule type" value="Genomic_DNA"/>
</dbReference>
<evidence type="ECO:0000313" key="8">
    <source>
        <dbReference type="EMBL" id="KAL1897323.1"/>
    </source>
</evidence>
<evidence type="ECO:0000259" key="7">
    <source>
        <dbReference type="PROSITE" id="PS50850"/>
    </source>
</evidence>
<evidence type="ECO:0000313" key="9">
    <source>
        <dbReference type="Proteomes" id="UP001583186"/>
    </source>
</evidence>
<feature type="domain" description="Major facilitator superfamily (MFS) profile" evidence="7">
    <location>
        <begin position="87"/>
        <end position="575"/>
    </location>
</feature>
<comment type="subcellular location">
    <subcellularLocation>
        <location evidence="1">Membrane</location>
        <topology evidence="1">Multi-pass membrane protein</topology>
    </subcellularLocation>
</comment>
<dbReference type="PANTHER" id="PTHR23501:SF153">
    <property type="entry name" value="AFLATOXIN EFFLUX PUMP, PUTATIVE-RELATED"/>
    <property type="match status" value="1"/>
</dbReference>
<feature type="transmembrane region" description="Helical" evidence="6">
    <location>
        <begin position="152"/>
        <end position="171"/>
    </location>
</feature>
<accession>A0ABR3Z9H6</accession>
<feature type="transmembrane region" description="Helical" evidence="6">
    <location>
        <begin position="122"/>
        <end position="140"/>
    </location>
</feature>
<evidence type="ECO:0000256" key="3">
    <source>
        <dbReference type="ARBA" id="ARBA00022989"/>
    </source>
</evidence>